<organism evidence="4 5">
    <name type="scientific">Aquimixticola soesokkakensis</name>
    <dbReference type="NCBI Taxonomy" id="1519096"/>
    <lineage>
        <taxon>Bacteria</taxon>
        <taxon>Pseudomonadati</taxon>
        <taxon>Pseudomonadota</taxon>
        <taxon>Alphaproteobacteria</taxon>
        <taxon>Rhodobacterales</taxon>
        <taxon>Paracoccaceae</taxon>
        <taxon>Aquimixticola</taxon>
    </lineage>
</organism>
<evidence type="ECO:0000256" key="1">
    <source>
        <dbReference type="ARBA" id="ARBA00006739"/>
    </source>
</evidence>
<accession>A0A1Y5R826</accession>
<keyword evidence="2" id="KW-0328">Glycosyltransferase</keyword>
<dbReference type="PANTHER" id="PTHR43179:SF12">
    <property type="entry name" value="GALACTOFURANOSYLTRANSFERASE GLFT2"/>
    <property type="match status" value="1"/>
</dbReference>
<dbReference type="AlphaFoldDB" id="A0A1Y5R826"/>
<evidence type="ECO:0000313" key="5">
    <source>
        <dbReference type="Proteomes" id="UP000193862"/>
    </source>
</evidence>
<sequence length="416" mass="45195">MIDAPLSVVVVSRARPQALCRCLTSLTRQTHDNFEIIVVADPQGLAAVAALPFARNLKTVAYDEANISVARNLGIAQAGGAVIAFIDDDAVAEPTWARFLVGAFVHPEVAMAGGYVIGRNGISFQYRAERVDSLGDTHPVAHRGQEMLVAAGSREGVLKTHGTNCAFRRAALLEVGGFDPAFRFFHDETDLAMRLARRGHSAALVPLAQVHHGFAASERRKGSRMPTDLFEVGASTVLFLRRHAPETTRFEPVLSAHVAAQRRRLVRHMVAGSCAPGDVAPVLDSFRRGLAAGQERALGKEQPLPVAGVAFLRFPTVTPRRDVVVAGGWLARRTLRAQAAALAAKGDSVSLFLLHLSPKRHRIRYTRAGFWEQTGGVWSRSERAHSPEKVMKPTARVKMEVDRVAVVRNLTDDLGN</sequence>
<keyword evidence="3 4" id="KW-0808">Transferase</keyword>
<dbReference type="GO" id="GO:0016757">
    <property type="term" value="F:glycosyltransferase activity"/>
    <property type="evidence" value="ECO:0007669"/>
    <property type="project" value="UniProtKB-KW"/>
</dbReference>
<dbReference type="Gene3D" id="3.90.550.10">
    <property type="entry name" value="Spore Coat Polysaccharide Biosynthesis Protein SpsA, Chain A"/>
    <property type="match status" value="1"/>
</dbReference>
<dbReference type="EMBL" id="FWFS01000001">
    <property type="protein sequence ID" value="SLN10658.1"/>
    <property type="molecule type" value="Genomic_DNA"/>
</dbReference>
<dbReference type="Proteomes" id="UP000193862">
    <property type="component" value="Unassembled WGS sequence"/>
</dbReference>
<name>A0A1Y5R826_9RHOB</name>
<dbReference type="RefSeq" id="WP_085834826.1">
    <property type="nucleotide sequence ID" value="NZ_FWFS01000001.1"/>
</dbReference>
<protein>
    <submittedName>
        <fullName evidence="4">Putative glycosyl transferase</fullName>
    </submittedName>
</protein>
<dbReference type="Pfam" id="PF13641">
    <property type="entry name" value="Glyco_tranf_2_3"/>
    <property type="match status" value="1"/>
</dbReference>
<keyword evidence="5" id="KW-1185">Reference proteome</keyword>
<dbReference type="SUPFAM" id="SSF53448">
    <property type="entry name" value="Nucleotide-diphospho-sugar transferases"/>
    <property type="match status" value="1"/>
</dbReference>
<gene>
    <name evidence="4" type="ORF">AQS8620_00056</name>
</gene>
<dbReference type="OrthoDB" id="153025at2"/>
<reference evidence="4 5" key="1">
    <citation type="submission" date="2017-03" db="EMBL/GenBank/DDBJ databases">
        <authorList>
            <person name="Afonso C.L."/>
            <person name="Miller P.J."/>
            <person name="Scott M.A."/>
            <person name="Spackman E."/>
            <person name="Goraichik I."/>
            <person name="Dimitrov K.M."/>
            <person name="Suarez D.L."/>
            <person name="Swayne D.E."/>
        </authorList>
    </citation>
    <scope>NUCLEOTIDE SEQUENCE [LARGE SCALE GENOMIC DNA]</scope>
    <source>
        <strain evidence="4 5">CECT 8620</strain>
    </source>
</reference>
<evidence type="ECO:0000256" key="2">
    <source>
        <dbReference type="ARBA" id="ARBA00022676"/>
    </source>
</evidence>
<proteinExistence type="inferred from homology"/>
<evidence type="ECO:0000313" key="4">
    <source>
        <dbReference type="EMBL" id="SLN10658.1"/>
    </source>
</evidence>
<comment type="similarity">
    <text evidence="1">Belongs to the glycosyltransferase 2 family.</text>
</comment>
<evidence type="ECO:0000256" key="3">
    <source>
        <dbReference type="ARBA" id="ARBA00022679"/>
    </source>
</evidence>
<dbReference type="PANTHER" id="PTHR43179">
    <property type="entry name" value="RHAMNOSYLTRANSFERASE WBBL"/>
    <property type="match status" value="1"/>
</dbReference>
<dbReference type="InterPro" id="IPR029044">
    <property type="entry name" value="Nucleotide-diphossugar_trans"/>
</dbReference>